<protein>
    <submittedName>
        <fullName evidence="3">Uncharacterized protein</fullName>
    </submittedName>
</protein>
<comment type="caution">
    <text evidence="3">The sequence shown here is derived from an EMBL/GenBank/DDBJ whole genome shotgun (WGS) entry which is preliminary data.</text>
</comment>
<proteinExistence type="predicted"/>
<feature type="signal peptide" evidence="2">
    <location>
        <begin position="1"/>
        <end position="20"/>
    </location>
</feature>
<evidence type="ECO:0000256" key="1">
    <source>
        <dbReference type="SAM" id="MobiDB-lite"/>
    </source>
</evidence>
<dbReference type="Proteomes" id="UP000315783">
    <property type="component" value="Unassembled WGS sequence"/>
</dbReference>
<gene>
    <name evidence="3" type="ORF">IF1G_06337</name>
</gene>
<dbReference type="AlphaFoldDB" id="A0A545V0V9"/>
<evidence type="ECO:0000313" key="4">
    <source>
        <dbReference type="Proteomes" id="UP000315783"/>
    </source>
</evidence>
<evidence type="ECO:0000313" key="3">
    <source>
        <dbReference type="EMBL" id="TQV95350.1"/>
    </source>
</evidence>
<feature type="region of interest" description="Disordered" evidence="1">
    <location>
        <begin position="132"/>
        <end position="171"/>
    </location>
</feature>
<dbReference type="OrthoDB" id="4870483at2759"/>
<feature type="chain" id="PRO_5021781055" evidence="2">
    <location>
        <begin position="21"/>
        <end position="196"/>
    </location>
</feature>
<dbReference type="STRING" id="43265.A0A545V0V9"/>
<evidence type="ECO:0000256" key="2">
    <source>
        <dbReference type="SAM" id="SignalP"/>
    </source>
</evidence>
<feature type="compositionally biased region" description="Low complexity" evidence="1">
    <location>
        <begin position="142"/>
        <end position="171"/>
    </location>
</feature>
<sequence length="196" mass="19839">MARLTFTLTSSILLIQAVCGATLSHSKDECPKGWSLARTQFNSQDQVYCCYGSITVENNDGYCCVHSPVLPSGQGSGNHIAGGEMTDSCFPFCSSPASQNQKRAPSSQQCIDRIPVTASDYSERVSAASSSAAASPTSGFQPSSNSASATPSASSSDFTSGGSRATGSPTANAAPVATSAVAHVGGLVAAAVMLVV</sequence>
<reference evidence="3 4" key="1">
    <citation type="journal article" date="2019" name="Appl. Microbiol. Biotechnol.">
        <title>Genome sequence of Isaria javanica and comparative genome analysis insights into family S53 peptidase evolution in fungal entomopathogens.</title>
        <authorList>
            <person name="Lin R."/>
            <person name="Zhang X."/>
            <person name="Xin B."/>
            <person name="Zou M."/>
            <person name="Gao Y."/>
            <person name="Qin F."/>
            <person name="Hu Q."/>
            <person name="Xie B."/>
            <person name="Cheng X."/>
        </authorList>
    </citation>
    <scope>NUCLEOTIDE SEQUENCE [LARGE SCALE GENOMIC DNA]</scope>
    <source>
        <strain evidence="3 4">IJ1G</strain>
    </source>
</reference>
<accession>A0A545V0V9</accession>
<dbReference type="EMBL" id="SPUK01000008">
    <property type="protein sequence ID" value="TQV95350.1"/>
    <property type="molecule type" value="Genomic_DNA"/>
</dbReference>
<keyword evidence="2" id="KW-0732">Signal</keyword>
<organism evidence="3 4">
    <name type="scientific">Cordyceps javanica</name>
    <dbReference type="NCBI Taxonomy" id="43265"/>
    <lineage>
        <taxon>Eukaryota</taxon>
        <taxon>Fungi</taxon>
        <taxon>Dikarya</taxon>
        <taxon>Ascomycota</taxon>
        <taxon>Pezizomycotina</taxon>
        <taxon>Sordariomycetes</taxon>
        <taxon>Hypocreomycetidae</taxon>
        <taxon>Hypocreales</taxon>
        <taxon>Cordycipitaceae</taxon>
        <taxon>Cordyceps</taxon>
    </lineage>
</organism>
<keyword evidence="4" id="KW-1185">Reference proteome</keyword>
<name>A0A545V0V9_9HYPO</name>